<accession>A0A0K0H6W6</accession>
<dbReference type="GeneID" id="44979200"/>
<feature type="domain" description="Fimbrial-type adhesion" evidence="2">
    <location>
        <begin position="61"/>
        <end position="189"/>
    </location>
</feature>
<dbReference type="PANTHER" id="PTHR33420">
    <property type="entry name" value="FIMBRIAL SUBUNIT ELFA-RELATED"/>
    <property type="match status" value="1"/>
</dbReference>
<evidence type="ECO:0000313" key="3">
    <source>
        <dbReference type="EMBL" id="CCC29271.1"/>
    </source>
</evidence>
<reference evidence="3 4" key="1">
    <citation type="journal article" date="2011" name="PLoS Pathog.">
        <title>Salmonella bongori provides insights into the evolution of the Salmonellae.</title>
        <authorList>
            <person name="Fookes M."/>
            <person name="Schroeder G.N."/>
            <person name="Langridge G.C."/>
            <person name="Blondel C.J."/>
            <person name="Mammina C."/>
            <person name="Connor T.R."/>
            <person name="Seth-Smith H."/>
            <person name="Vernikos G.S."/>
            <person name="Robinson K.S."/>
            <person name="Sanders M."/>
            <person name="Petty N.K."/>
            <person name="Kingsley R.A."/>
            <person name="Baumler A.J."/>
            <person name="Nuccio S.P."/>
            <person name="Contreras I."/>
            <person name="Santiviago C.A."/>
            <person name="Maskell D."/>
            <person name="Barrow P."/>
            <person name="Humphrey T."/>
            <person name="Nastasi A."/>
            <person name="Roberts M."/>
            <person name="Frankel G."/>
            <person name="Parkhill J."/>
            <person name="Dougan G."/>
            <person name="Thomson N.R."/>
        </authorList>
    </citation>
    <scope>NUCLEOTIDE SEQUENCE [LARGE SCALE GENOMIC DNA]</scope>
    <source>
        <strain evidence="4">ATCC 43975 / DSM 13772 / NCTC 12419</strain>
    </source>
</reference>
<sequence length="190" mass="20318">MRTHRVVRSLALATAFLAQPGFTATQGLSLNFTAVIEETTCVMMVSSLSNASLSGSGTQYALTVPNIGIAELLNTTANTESSFKLQPKECNNEISSISMTMKGTTLSNSNYMLANSLTSGNAENVGLGFKPDGADDSQRLKLDGSQKIAWEQSEITNGKNLSAFFRRASTSLTPTAGDFQAKVTFTFTYE</sequence>
<dbReference type="GO" id="GO:0043709">
    <property type="term" value="P:cell adhesion involved in single-species biofilm formation"/>
    <property type="evidence" value="ECO:0007669"/>
    <property type="project" value="TreeGrafter"/>
</dbReference>
<proteinExistence type="predicted"/>
<evidence type="ECO:0000256" key="1">
    <source>
        <dbReference type="SAM" id="SignalP"/>
    </source>
</evidence>
<evidence type="ECO:0000259" key="2">
    <source>
        <dbReference type="Pfam" id="PF00419"/>
    </source>
</evidence>
<dbReference type="EMBL" id="FR877557">
    <property type="protein sequence ID" value="CCC29271.1"/>
    <property type="molecule type" value="Genomic_DNA"/>
</dbReference>
<dbReference type="KEGG" id="sbg:SBG_0175"/>
<dbReference type="AlphaFoldDB" id="A0A0K0H6W6"/>
<protein>
    <submittedName>
        <fullName evidence="3">Fimbrial protein</fullName>
    </submittedName>
</protein>
<feature type="signal peptide" evidence="1">
    <location>
        <begin position="1"/>
        <end position="23"/>
    </location>
</feature>
<dbReference type="GO" id="GO:0009289">
    <property type="term" value="C:pilus"/>
    <property type="evidence" value="ECO:0007669"/>
    <property type="project" value="InterPro"/>
</dbReference>
<organism evidence="3 4">
    <name type="scientific">Salmonella bongori (strain ATCC 43975 / DSM 13772 / NCTC 12419)</name>
    <dbReference type="NCBI Taxonomy" id="218493"/>
    <lineage>
        <taxon>Bacteria</taxon>
        <taxon>Pseudomonadati</taxon>
        <taxon>Pseudomonadota</taxon>
        <taxon>Gammaproteobacteria</taxon>
        <taxon>Enterobacterales</taxon>
        <taxon>Enterobacteriaceae</taxon>
        <taxon>Salmonella</taxon>
    </lineage>
</organism>
<dbReference type="InterPro" id="IPR036937">
    <property type="entry name" value="Adhesion_dom_fimbrial_sf"/>
</dbReference>
<dbReference type="Pfam" id="PF00419">
    <property type="entry name" value="Fimbrial"/>
    <property type="match status" value="1"/>
</dbReference>
<dbReference type="Gene3D" id="2.60.40.1090">
    <property type="entry name" value="Fimbrial-type adhesion domain"/>
    <property type="match status" value="1"/>
</dbReference>
<dbReference type="PANTHER" id="PTHR33420:SF33">
    <property type="entry name" value="MINOR FIMBRIAL SUBUNIT"/>
    <property type="match status" value="1"/>
</dbReference>
<dbReference type="Proteomes" id="UP000000289">
    <property type="component" value="Chromosome"/>
</dbReference>
<dbReference type="SUPFAM" id="SSF49401">
    <property type="entry name" value="Bacterial adhesins"/>
    <property type="match status" value="1"/>
</dbReference>
<dbReference type="InterPro" id="IPR008966">
    <property type="entry name" value="Adhesion_dom_sf"/>
</dbReference>
<dbReference type="InterPro" id="IPR050263">
    <property type="entry name" value="Bact_Fimbrial_Adh_Pro"/>
</dbReference>
<dbReference type="RefSeq" id="WP_001259013.1">
    <property type="nucleotide sequence ID" value="NC_015761.1"/>
</dbReference>
<evidence type="ECO:0000313" key="4">
    <source>
        <dbReference type="Proteomes" id="UP000000289"/>
    </source>
</evidence>
<gene>
    <name evidence="3" type="primary">sbaE</name>
    <name evidence="3" type="ordered locus">SBG_0175</name>
</gene>
<dbReference type="InterPro" id="IPR000259">
    <property type="entry name" value="Adhesion_dom_fimbrial"/>
</dbReference>
<name>A0A0K0H6W6_SALBC</name>
<dbReference type="eggNOG" id="COG3539">
    <property type="taxonomic scope" value="Bacteria"/>
</dbReference>
<keyword evidence="1" id="KW-0732">Signal</keyword>
<feature type="chain" id="PRO_5005331512" evidence="1">
    <location>
        <begin position="24"/>
        <end position="190"/>
    </location>
</feature>